<keyword evidence="2" id="KW-1133">Transmembrane helix</keyword>
<feature type="transmembrane region" description="Helical" evidence="2">
    <location>
        <begin position="83"/>
        <end position="113"/>
    </location>
</feature>
<reference evidence="3" key="1">
    <citation type="submission" date="2022-08" db="EMBL/GenBank/DDBJ databases">
        <title>Genome sequencing of akame (Lates japonicus).</title>
        <authorList>
            <person name="Hashiguchi Y."/>
            <person name="Takahashi H."/>
        </authorList>
    </citation>
    <scope>NUCLEOTIDE SEQUENCE</scope>
    <source>
        <strain evidence="3">Kochi</strain>
    </source>
</reference>
<keyword evidence="2" id="KW-0812">Transmembrane</keyword>
<evidence type="ECO:0000313" key="3">
    <source>
        <dbReference type="EMBL" id="GLD57713.1"/>
    </source>
</evidence>
<proteinExistence type="predicted"/>
<evidence type="ECO:0000313" key="4">
    <source>
        <dbReference type="Proteomes" id="UP001279410"/>
    </source>
</evidence>
<organism evidence="3 4">
    <name type="scientific">Lates japonicus</name>
    <name type="common">Japanese lates</name>
    <dbReference type="NCBI Taxonomy" id="270547"/>
    <lineage>
        <taxon>Eukaryota</taxon>
        <taxon>Metazoa</taxon>
        <taxon>Chordata</taxon>
        <taxon>Craniata</taxon>
        <taxon>Vertebrata</taxon>
        <taxon>Euteleostomi</taxon>
        <taxon>Actinopterygii</taxon>
        <taxon>Neopterygii</taxon>
        <taxon>Teleostei</taxon>
        <taxon>Neoteleostei</taxon>
        <taxon>Acanthomorphata</taxon>
        <taxon>Carangaria</taxon>
        <taxon>Carangaria incertae sedis</taxon>
        <taxon>Centropomidae</taxon>
        <taxon>Lates</taxon>
    </lineage>
</organism>
<sequence length="211" mass="22998">MFTHGMQSGNDAGRINQFTRGSLLSDGDEHRPLHGLGRRLRFSAGERHGAKIISHSCGCSSSSPFSHGAHKSRPMATRSCLDAWWLGVLSYTFVMGFALPFMQMTVSYAALLLTPRSQRSDPNTEPREPPTGAAGHQKWSGSGGCVYMCWLPLLHLSTSAPCIKVSGLTFARALSLWSCCRDFQVELRLTPSPTPASPTLQEVLQDLLCSC</sequence>
<protein>
    <submittedName>
        <fullName evidence="3">Somatostatin receptor type 2-like protein</fullName>
    </submittedName>
</protein>
<dbReference type="EMBL" id="BRZM01000030">
    <property type="protein sequence ID" value="GLD57713.1"/>
    <property type="molecule type" value="Genomic_DNA"/>
</dbReference>
<evidence type="ECO:0000256" key="2">
    <source>
        <dbReference type="SAM" id="Phobius"/>
    </source>
</evidence>
<feature type="region of interest" description="Disordered" evidence="1">
    <location>
        <begin position="117"/>
        <end position="138"/>
    </location>
</feature>
<feature type="compositionally biased region" description="Basic and acidic residues" evidence="1">
    <location>
        <begin position="118"/>
        <end position="128"/>
    </location>
</feature>
<accession>A0AAD3MPA0</accession>
<gene>
    <name evidence="3" type="ORF">AKAME5_000991000</name>
</gene>
<keyword evidence="2" id="KW-0472">Membrane</keyword>
<name>A0AAD3MPA0_LATJO</name>
<keyword evidence="4" id="KW-1185">Reference proteome</keyword>
<comment type="caution">
    <text evidence="3">The sequence shown here is derived from an EMBL/GenBank/DDBJ whole genome shotgun (WGS) entry which is preliminary data.</text>
</comment>
<dbReference type="AlphaFoldDB" id="A0AAD3MPA0"/>
<dbReference type="Proteomes" id="UP001279410">
    <property type="component" value="Unassembled WGS sequence"/>
</dbReference>
<evidence type="ECO:0000256" key="1">
    <source>
        <dbReference type="SAM" id="MobiDB-lite"/>
    </source>
</evidence>
<keyword evidence="3" id="KW-0675">Receptor</keyword>